<protein>
    <recommendedName>
        <fullName evidence="1">EAL domain-containing protein</fullName>
    </recommendedName>
</protein>
<reference evidence="2" key="1">
    <citation type="submission" date="2021-01" db="EMBL/GenBank/DDBJ databases">
        <title>Whole genome shotgun sequence of Dactylosporangium siamense NBRC 106093.</title>
        <authorList>
            <person name="Komaki H."/>
            <person name="Tamura T."/>
        </authorList>
    </citation>
    <scope>NUCLEOTIDE SEQUENCE</scope>
    <source>
        <strain evidence="2">NBRC 106093</strain>
    </source>
</reference>
<evidence type="ECO:0000259" key="1">
    <source>
        <dbReference type="PROSITE" id="PS50883"/>
    </source>
</evidence>
<dbReference type="Pfam" id="PF13185">
    <property type="entry name" value="GAF_2"/>
    <property type="match status" value="1"/>
</dbReference>
<dbReference type="GO" id="GO:0071111">
    <property type="term" value="F:cyclic-guanylate-specific phosphodiesterase activity"/>
    <property type="evidence" value="ECO:0007669"/>
    <property type="project" value="InterPro"/>
</dbReference>
<dbReference type="Gene3D" id="3.30.450.40">
    <property type="match status" value="1"/>
</dbReference>
<dbReference type="CDD" id="cd01948">
    <property type="entry name" value="EAL"/>
    <property type="match status" value="1"/>
</dbReference>
<organism evidence="2 3">
    <name type="scientific">Dactylosporangium siamense</name>
    <dbReference type="NCBI Taxonomy" id="685454"/>
    <lineage>
        <taxon>Bacteria</taxon>
        <taxon>Bacillati</taxon>
        <taxon>Actinomycetota</taxon>
        <taxon>Actinomycetes</taxon>
        <taxon>Micromonosporales</taxon>
        <taxon>Micromonosporaceae</taxon>
        <taxon>Dactylosporangium</taxon>
    </lineage>
</organism>
<dbReference type="Proteomes" id="UP000660611">
    <property type="component" value="Unassembled WGS sequence"/>
</dbReference>
<dbReference type="PANTHER" id="PTHR33121">
    <property type="entry name" value="CYCLIC DI-GMP PHOSPHODIESTERASE PDEF"/>
    <property type="match status" value="1"/>
</dbReference>
<sequence length="415" mass="44438">MARERTEAARQIAELLKTAREALGLSLAFMTRLDDTTQHLEVVESALPLLFRDGAKRPRANSFCQSIMDGKLPAVIPDVTKFPEAMQLPAARMPRIRSYVSVPVVLSDGSVYGTFCAAGFGADKQLSKRDKALMEVLSQAAAMIIEPDFRKRELHAEIGHRLGPVIDAGGPVVVLQPIVAVGTGRRIGAEALSRFPREWDRAPDVCFAEAHEIGAGDRLEILALQRAAAHLPEVDGYVAMNVSPTTLLTAECLDLLGRLPLDRIVLELSEHQQVEDYDLLKAVLAPLRGGGMRLAIDDVGAGFSSLRHIVLTQPDVIKLDRSIVTGVGADPVLRVLTKSLVELAAACGASVVAEGVETETDALALAGLGVHHGQGWFYGRPGAASALRPSYALRQPILDAPTATSSNHRVSSPTP</sequence>
<dbReference type="EMBL" id="BONQ01000004">
    <property type="protein sequence ID" value="GIG42149.1"/>
    <property type="molecule type" value="Genomic_DNA"/>
</dbReference>
<dbReference type="SUPFAM" id="SSF55781">
    <property type="entry name" value="GAF domain-like"/>
    <property type="match status" value="1"/>
</dbReference>
<accession>A0A919PDY0</accession>
<evidence type="ECO:0000313" key="2">
    <source>
        <dbReference type="EMBL" id="GIG42149.1"/>
    </source>
</evidence>
<dbReference type="InterPro" id="IPR050706">
    <property type="entry name" value="Cyclic-di-GMP_PDE-like"/>
</dbReference>
<evidence type="ECO:0000313" key="3">
    <source>
        <dbReference type="Proteomes" id="UP000660611"/>
    </source>
</evidence>
<gene>
    <name evidence="2" type="ORF">Dsi01nite_001900</name>
</gene>
<dbReference type="SMART" id="SM00065">
    <property type="entry name" value="GAF"/>
    <property type="match status" value="1"/>
</dbReference>
<dbReference type="RefSeq" id="WP_203844036.1">
    <property type="nucleotide sequence ID" value="NZ_BAAAVW010000003.1"/>
</dbReference>
<dbReference type="InterPro" id="IPR001633">
    <property type="entry name" value="EAL_dom"/>
</dbReference>
<dbReference type="InterPro" id="IPR035919">
    <property type="entry name" value="EAL_sf"/>
</dbReference>
<dbReference type="SUPFAM" id="SSF141868">
    <property type="entry name" value="EAL domain-like"/>
    <property type="match status" value="1"/>
</dbReference>
<dbReference type="Gene3D" id="3.20.20.450">
    <property type="entry name" value="EAL domain"/>
    <property type="match status" value="1"/>
</dbReference>
<keyword evidence="3" id="KW-1185">Reference proteome</keyword>
<proteinExistence type="predicted"/>
<dbReference type="InterPro" id="IPR003018">
    <property type="entry name" value="GAF"/>
</dbReference>
<dbReference type="PROSITE" id="PS50883">
    <property type="entry name" value="EAL"/>
    <property type="match status" value="1"/>
</dbReference>
<feature type="domain" description="EAL" evidence="1">
    <location>
        <begin position="155"/>
        <end position="395"/>
    </location>
</feature>
<dbReference type="PANTHER" id="PTHR33121:SF76">
    <property type="entry name" value="SIGNALING PROTEIN"/>
    <property type="match status" value="1"/>
</dbReference>
<comment type="caution">
    <text evidence="2">The sequence shown here is derived from an EMBL/GenBank/DDBJ whole genome shotgun (WGS) entry which is preliminary data.</text>
</comment>
<dbReference type="InterPro" id="IPR029016">
    <property type="entry name" value="GAF-like_dom_sf"/>
</dbReference>
<dbReference type="Pfam" id="PF00563">
    <property type="entry name" value="EAL"/>
    <property type="match status" value="1"/>
</dbReference>
<name>A0A919PDY0_9ACTN</name>
<dbReference type="SMART" id="SM00052">
    <property type="entry name" value="EAL"/>
    <property type="match status" value="1"/>
</dbReference>
<dbReference type="AlphaFoldDB" id="A0A919PDY0"/>